<dbReference type="EMBL" id="NJGD01000020">
    <property type="protein sequence ID" value="PJR11370.1"/>
    <property type="molecule type" value="Genomic_DNA"/>
</dbReference>
<organism evidence="1 2">
    <name type="scientific">Rhizobium meliloti</name>
    <name type="common">Ensifer meliloti</name>
    <name type="synonym">Sinorhizobium meliloti</name>
    <dbReference type="NCBI Taxonomy" id="382"/>
    <lineage>
        <taxon>Bacteria</taxon>
        <taxon>Pseudomonadati</taxon>
        <taxon>Pseudomonadota</taxon>
        <taxon>Alphaproteobacteria</taxon>
        <taxon>Hyphomicrobiales</taxon>
        <taxon>Rhizobiaceae</taxon>
        <taxon>Sinorhizobium/Ensifer group</taxon>
        <taxon>Sinorhizobium</taxon>
    </lineage>
</organism>
<dbReference type="Proteomes" id="UP000231987">
    <property type="component" value="Unassembled WGS sequence"/>
</dbReference>
<comment type="caution">
    <text evidence="1">The sequence shown here is derived from an EMBL/GenBank/DDBJ whole genome shotgun (WGS) entry which is preliminary data.</text>
</comment>
<reference evidence="1 2" key="1">
    <citation type="submission" date="2017-06" db="EMBL/GenBank/DDBJ databases">
        <title>Ensifer strains isolated from leguminous trees and herbs display diverse denitrification phenotypes with some acting as strong N2O sinks.</title>
        <authorList>
            <person name="Woliy K."/>
            <person name="Mania D."/>
            <person name="Bakken L.R."/>
            <person name="Frostegard A."/>
        </authorList>
    </citation>
    <scope>NUCLEOTIDE SEQUENCE [LARGE SCALE GENOMIC DNA]</scope>
    <source>
        <strain evidence="1 2">AC50a</strain>
    </source>
</reference>
<evidence type="ECO:0000313" key="1">
    <source>
        <dbReference type="EMBL" id="PJR11370.1"/>
    </source>
</evidence>
<accession>A0A2J0YVA3</accession>
<gene>
    <name evidence="1" type="ORF">CEJ86_28300</name>
</gene>
<dbReference type="RefSeq" id="WP_100674392.1">
    <property type="nucleotide sequence ID" value="NZ_NJGD01000020.1"/>
</dbReference>
<sequence>MSEFQNKTIKLMTVCDGEASVTDPAQRRRNLLSSTLELYRALGGSFEELESAIMKEETGPLRRLDLIVGDLMKELAAICHIYDMDIMQAGHNTLDKLIYEERSFPTTEMDRSF</sequence>
<evidence type="ECO:0000313" key="2">
    <source>
        <dbReference type="Proteomes" id="UP000231987"/>
    </source>
</evidence>
<proteinExistence type="predicted"/>
<name>A0A2J0YVA3_RHIML</name>
<protein>
    <submittedName>
        <fullName evidence="1">Uncharacterized protein</fullName>
    </submittedName>
</protein>
<dbReference type="AlphaFoldDB" id="A0A2J0YVA3"/>